<proteinExistence type="predicted"/>
<dbReference type="STRING" id="1817883.A3G31_02225"/>
<comment type="caution">
    <text evidence="2">The sequence shown here is derived from an EMBL/GenBank/DDBJ whole genome shotgun (WGS) entry which is preliminary data.</text>
</comment>
<dbReference type="EMBL" id="MGDI01000005">
    <property type="protein sequence ID" value="OGL54916.1"/>
    <property type="molecule type" value="Genomic_DNA"/>
</dbReference>
<keyword evidence="1" id="KW-0472">Membrane</keyword>
<reference evidence="2 3" key="1">
    <citation type="journal article" date="2016" name="Nat. Commun.">
        <title>Thousands of microbial genomes shed light on interconnected biogeochemical processes in an aquifer system.</title>
        <authorList>
            <person name="Anantharaman K."/>
            <person name="Brown C.T."/>
            <person name="Hug L.A."/>
            <person name="Sharon I."/>
            <person name="Castelle C.J."/>
            <person name="Probst A.J."/>
            <person name="Thomas B.C."/>
            <person name="Singh A."/>
            <person name="Wilkins M.J."/>
            <person name="Karaoz U."/>
            <person name="Brodie E.L."/>
            <person name="Williams K.H."/>
            <person name="Hubbard S.S."/>
            <person name="Banfield J.F."/>
        </authorList>
    </citation>
    <scope>NUCLEOTIDE SEQUENCE [LARGE SCALE GENOMIC DNA]</scope>
</reference>
<feature type="transmembrane region" description="Helical" evidence="1">
    <location>
        <begin position="187"/>
        <end position="220"/>
    </location>
</feature>
<evidence type="ECO:0000313" key="2">
    <source>
        <dbReference type="EMBL" id="OGL54916.1"/>
    </source>
</evidence>
<organism evidence="2 3">
    <name type="scientific">Candidatus Schekmanbacteria bacterium RIFCSPLOWO2_12_FULL_38_15</name>
    <dbReference type="NCBI Taxonomy" id="1817883"/>
    <lineage>
        <taxon>Bacteria</taxon>
        <taxon>Candidatus Schekmaniibacteriota</taxon>
    </lineage>
</organism>
<keyword evidence="1" id="KW-1133">Transmembrane helix</keyword>
<accession>A0A1F7SMC2</accession>
<feature type="transmembrane region" description="Helical" evidence="1">
    <location>
        <begin position="388"/>
        <end position="406"/>
    </location>
</feature>
<evidence type="ECO:0000256" key="1">
    <source>
        <dbReference type="SAM" id="Phobius"/>
    </source>
</evidence>
<gene>
    <name evidence="2" type="ORF">A3G31_02225</name>
</gene>
<dbReference type="AlphaFoldDB" id="A0A1F7SMC2"/>
<evidence type="ECO:0008006" key="4">
    <source>
        <dbReference type="Google" id="ProtNLM"/>
    </source>
</evidence>
<feature type="transmembrane region" description="Helical" evidence="1">
    <location>
        <begin position="107"/>
        <end position="128"/>
    </location>
</feature>
<feature type="transmembrane region" description="Helical" evidence="1">
    <location>
        <begin position="335"/>
        <end position="355"/>
    </location>
</feature>
<feature type="transmembrane region" description="Helical" evidence="1">
    <location>
        <begin position="232"/>
        <end position="252"/>
    </location>
</feature>
<feature type="transmembrane region" description="Helical" evidence="1">
    <location>
        <begin position="135"/>
        <end position="153"/>
    </location>
</feature>
<sequence>MLKHNKKNIFFKPNLIVLCIYVLLTIVLTYPWIAKFNTHKLGDDIDGSMLIWNIWWIKKAFSFQGYSLLFSDYIFYPIGTSLVFHTLILLNGILALPFFLATKNIVLIFNTLTFSAFVLSGFGTYLLVDYLVKDKIAAFISGLIFAFCPFHFVKVSFINYLSTQWIPFYILFLLKSFNEERAKHFNIFLASLFLLFNTLICEIYGLFAVIFTLSYLAYCLITEKNSSLRKRVILRCSAVFFLFLLLFSPVLYSMGKFLLEEGGEILSSTFENAKFESVDLLAYIIPNPIHPIWGDFSFNLTRKFSGIFQETTIFPGYTVILLALLSLFKIKDYRILKFWILMLLISILLTFGPILHINGKEHFFSSHRTIPMPYLITYYLPFLKAVRIPGRYGVMVMLFFAILAGYSSKMLFTRKTKNLLLSQMAIIAFIIFEYLSIPFPLISDMKIPSVYEGIKNNSEDFTILHIPLGWRAKGTYHLGYNLTRFQYYQTYHEKRILDGMLARTSRYNTDYFARAPVIKSLIDLEYGNPVSPEIMQKDRENVREFLEFLDIRYIVLDEVYERVFTNMSKESLTNIDNYVREVFPVKLIFENSRQNRINIESSFRRYKNYLESKSPPREDPFFSEITALDTTYKVYKVEKSKGFDSVRINPKENISNLYLAKGWSEISENSSGIQAVEDKALILVRFNNVNERKIKFKASTLKPFKGKNFRLIIKLNNYKAKEILIKPGWNIYSINLPESFQKDGINRIEFLRADSHSAGNIPINFEFFEIEPA</sequence>
<name>A0A1F7SMC2_9BACT</name>
<keyword evidence="1" id="KW-0812">Transmembrane</keyword>
<dbReference type="Proteomes" id="UP000178082">
    <property type="component" value="Unassembled WGS sequence"/>
</dbReference>
<feature type="transmembrane region" description="Helical" evidence="1">
    <location>
        <begin position="418"/>
        <end position="437"/>
    </location>
</feature>
<feature type="transmembrane region" description="Helical" evidence="1">
    <location>
        <begin position="15"/>
        <end position="34"/>
    </location>
</feature>
<evidence type="ECO:0000313" key="3">
    <source>
        <dbReference type="Proteomes" id="UP000178082"/>
    </source>
</evidence>
<protein>
    <recommendedName>
        <fullName evidence="4">Glycosyltransferase RgtA/B/C/D-like domain-containing protein</fullName>
    </recommendedName>
</protein>
<feature type="transmembrane region" description="Helical" evidence="1">
    <location>
        <begin position="307"/>
        <end position="328"/>
    </location>
</feature>
<feature type="transmembrane region" description="Helical" evidence="1">
    <location>
        <begin position="82"/>
        <end position="101"/>
    </location>
</feature>